<sequence length="172" mass="18011">MEGVSVVMNGLGKEEDIADALASVRERAAAFDQFAAKNKITESNFGRIINIASVHGLVASANKSAYVAAKHGVLGLTKVTALETAREANLTCNAVCPAWVLTPLVEAQVQARATAEGISVEEAKGLLIGEKMPTKDFVAAEEIGRACAYFCDPENKGSTGTILTVDGGWISQ</sequence>
<dbReference type="GO" id="GO:0032787">
    <property type="term" value="P:monocarboxylic acid metabolic process"/>
    <property type="evidence" value="ECO:0007669"/>
    <property type="project" value="UniProtKB-ARBA"/>
</dbReference>
<dbReference type="PANTHER" id="PTHR42879:SF2">
    <property type="entry name" value="3-OXOACYL-[ACYL-CARRIER-PROTEIN] REDUCTASE FABG"/>
    <property type="match status" value="1"/>
</dbReference>
<dbReference type="PANTHER" id="PTHR42879">
    <property type="entry name" value="3-OXOACYL-(ACYL-CARRIER-PROTEIN) REDUCTASE"/>
    <property type="match status" value="1"/>
</dbReference>
<dbReference type="InterPro" id="IPR036291">
    <property type="entry name" value="NAD(P)-bd_dom_sf"/>
</dbReference>
<dbReference type="Gene3D" id="3.40.50.720">
    <property type="entry name" value="NAD(P)-binding Rossmann-like Domain"/>
    <property type="match status" value="1"/>
</dbReference>
<dbReference type="EC" id="1.1.1.100" evidence="2"/>
<dbReference type="Pfam" id="PF13561">
    <property type="entry name" value="adh_short_C2"/>
    <property type="match status" value="1"/>
</dbReference>
<dbReference type="PRINTS" id="PR00080">
    <property type="entry name" value="SDRFAMILY"/>
</dbReference>
<dbReference type="SUPFAM" id="SSF51735">
    <property type="entry name" value="NAD(P)-binding Rossmann-fold domains"/>
    <property type="match status" value="1"/>
</dbReference>
<comment type="caution">
    <text evidence="4">The sequence shown here is derived from an EMBL/GenBank/DDBJ whole genome shotgun (WGS) entry which is preliminary data.</text>
</comment>
<dbReference type="PRINTS" id="PR00081">
    <property type="entry name" value="GDHRDH"/>
</dbReference>
<dbReference type="Proteomes" id="UP000601435">
    <property type="component" value="Unassembled WGS sequence"/>
</dbReference>
<name>A0A812NMR8_9DINO</name>
<gene>
    <name evidence="4" type="primary">hbdH1</name>
    <name evidence="4" type="ORF">SNEC2469_LOCUS7380</name>
</gene>
<dbReference type="InterPro" id="IPR050259">
    <property type="entry name" value="SDR"/>
</dbReference>
<accession>A0A812NMR8</accession>
<dbReference type="GO" id="GO:0004316">
    <property type="term" value="F:3-oxoacyl-[acyl-carrier-protein] reductase (NADPH) activity"/>
    <property type="evidence" value="ECO:0007669"/>
    <property type="project" value="UniProtKB-EC"/>
</dbReference>
<proteinExistence type="inferred from homology"/>
<dbReference type="InterPro" id="IPR020904">
    <property type="entry name" value="Sc_DH/Rdtase_CS"/>
</dbReference>
<dbReference type="AlphaFoldDB" id="A0A812NMR8"/>
<dbReference type="InterPro" id="IPR002347">
    <property type="entry name" value="SDR_fam"/>
</dbReference>
<reference evidence="4" key="1">
    <citation type="submission" date="2021-02" db="EMBL/GenBank/DDBJ databases">
        <authorList>
            <person name="Dougan E. K."/>
            <person name="Rhodes N."/>
            <person name="Thang M."/>
            <person name="Chan C."/>
        </authorList>
    </citation>
    <scope>NUCLEOTIDE SEQUENCE</scope>
</reference>
<evidence type="ECO:0000256" key="2">
    <source>
        <dbReference type="ARBA" id="ARBA00012948"/>
    </source>
</evidence>
<protein>
    <recommendedName>
        <fullName evidence="2">3-oxoacyl-[acyl-carrier-protein] reductase</fullName>
        <ecNumber evidence="2">1.1.1.100</ecNumber>
    </recommendedName>
</protein>
<evidence type="ECO:0000313" key="4">
    <source>
        <dbReference type="EMBL" id="CAE7299432.1"/>
    </source>
</evidence>
<organism evidence="4 5">
    <name type="scientific">Symbiodinium necroappetens</name>
    <dbReference type="NCBI Taxonomy" id="1628268"/>
    <lineage>
        <taxon>Eukaryota</taxon>
        <taxon>Sar</taxon>
        <taxon>Alveolata</taxon>
        <taxon>Dinophyceae</taxon>
        <taxon>Suessiales</taxon>
        <taxon>Symbiodiniaceae</taxon>
        <taxon>Symbiodinium</taxon>
    </lineage>
</organism>
<dbReference type="PROSITE" id="PS00061">
    <property type="entry name" value="ADH_SHORT"/>
    <property type="match status" value="1"/>
</dbReference>
<evidence type="ECO:0000313" key="5">
    <source>
        <dbReference type="Proteomes" id="UP000601435"/>
    </source>
</evidence>
<dbReference type="OrthoDB" id="446524at2759"/>
<comment type="catalytic activity">
    <reaction evidence="3">
        <text>a (3R)-hydroxyacyl-[ACP] + NADP(+) = a 3-oxoacyl-[ACP] + NADPH + H(+)</text>
        <dbReference type="Rhea" id="RHEA:17397"/>
        <dbReference type="Rhea" id="RHEA-COMP:9916"/>
        <dbReference type="Rhea" id="RHEA-COMP:9945"/>
        <dbReference type="ChEBI" id="CHEBI:15378"/>
        <dbReference type="ChEBI" id="CHEBI:57783"/>
        <dbReference type="ChEBI" id="CHEBI:58349"/>
        <dbReference type="ChEBI" id="CHEBI:78776"/>
        <dbReference type="ChEBI" id="CHEBI:78827"/>
        <dbReference type="EC" id="1.1.1.100"/>
    </reaction>
</comment>
<comment type="similarity">
    <text evidence="1">Belongs to the short-chain dehydrogenases/reductases (SDR) family.</text>
</comment>
<dbReference type="EMBL" id="CAJNJA010012562">
    <property type="protein sequence ID" value="CAE7299432.1"/>
    <property type="molecule type" value="Genomic_DNA"/>
</dbReference>
<evidence type="ECO:0000256" key="1">
    <source>
        <dbReference type="ARBA" id="ARBA00006484"/>
    </source>
</evidence>
<keyword evidence="5" id="KW-1185">Reference proteome</keyword>
<evidence type="ECO:0000256" key="3">
    <source>
        <dbReference type="ARBA" id="ARBA00048508"/>
    </source>
</evidence>